<keyword evidence="1" id="KW-0812">Transmembrane</keyword>
<evidence type="ECO:0000313" key="2">
    <source>
        <dbReference type="EMBL" id="KAK8057805.1"/>
    </source>
</evidence>
<keyword evidence="1" id="KW-0472">Membrane</keyword>
<organism evidence="2 3">
    <name type="scientific">Apiospora saccharicola</name>
    <dbReference type="NCBI Taxonomy" id="335842"/>
    <lineage>
        <taxon>Eukaryota</taxon>
        <taxon>Fungi</taxon>
        <taxon>Dikarya</taxon>
        <taxon>Ascomycota</taxon>
        <taxon>Pezizomycotina</taxon>
        <taxon>Sordariomycetes</taxon>
        <taxon>Xylariomycetidae</taxon>
        <taxon>Amphisphaeriales</taxon>
        <taxon>Apiosporaceae</taxon>
        <taxon>Apiospora</taxon>
    </lineage>
</organism>
<dbReference type="EMBL" id="JAQQWM010000007">
    <property type="protein sequence ID" value="KAK8057805.1"/>
    <property type="molecule type" value="Genomic_DNA"/>
</dbReference>
<evidence type="ECO:0000313" key="3">
    <source>
        <dbReference type="Proteomes" id="UP001446871"/>
    </source>
</evidence>
<dbReference type="Proteomes" id="UP001446871">
    <property type="component" value="Unassembled WGS sequence"/>
</dbReference>
<evidence type="ECO:0000256" key="1">
    <source>
        <dbReference type="SAM" id="Phobius"/>
    </source>
</evidence>
<gene>
    <name evidence="2" type="ORF">PG996_011742</name>
</gene>
<feature type="transmembrane region" description="Helical" evidence="1">
    <location>
        <begin position="73"/>
        <end position="91"/>
    </location>
</feature>
<sequence>MQLTASWLWQMFRKILDHSASLSLIASIGFYNGALYHNTIEPIQEILDHQHNVDKVGPLLVQFRNLKHQELTFVEKAALISAAVVIGVFSWPGTATSFWLCPTLWYSSLFLSIFALVSSSQLRLLEPLPRSTYEAVLE</sequence>
<proteinExistence type="predicted"/>
<protein>
    <submittedName>
        <fullName evidence="2">Uncharacterized protein</fullName>
    </submittedName>
</protein>
<name>A0ABR1UFX8_9PEZI</name>
<comment type="caution">
    <text evidence="2">The sequence shown here is derived from an EMBL/GenBank/DDBJ whole genome shotgun (WGS) entry which is preliminary data.</text>
</comment>
<reference evidence="2 3" key="1">
    <citation type="submission" date="2023-01" db="EMBL/GenBank/DDBJ databases">
        <title>Analysis of 21 Apiospora genomes using comparative genomics revels a genus with tremendous synthesis potential of carbohydrate active enzymes and secondary metabolites.</title>
        <authorList>
            <person name="Sorensen T."/>
        </authorList>
    </citation>
    <scope>NUCLEOTIDE SEQUENCE [LARGE SCALE GENOMIC DNA]</scope>
    <source>
        <strain evidence="2 3">CBS 83171</strain>
    </source>
</reference>
<feature type="transmembrane region" description="Helical" evidence="1">
    <location>
        <begin position="97"/>
        <end position="117"/>
    </location>
</feature>
<accession>A0ABR1UFX8</accession>
<keyword evidence="1" id="KW-1133">Transmembrane helix</keyword>
<keyword evidence="3" id="KW-1185">Reference proteome</keyword>